<evidence type="ECO:0000313" key="2">
    <source>
        <dbReference type="Proteomes" id="UP000827872"/>
    </source>
</evidence>
<accession>A0ACB8F2K9</accession>
<sequence>MPWIWLFCRPVFCQGTAAALSRARNNSLEPPYKVPGALGSDFAPFTRLVALLNSYAALLQLNSCSRWVCEEIPDLKLAMENYVLIDYDTKSFESMQRLCDKYNRAIDSIHQLWKGTTQPMKLNTRPSNGLLRHILQQVYNHSVTDPEKLNNYEPFSPEVYGETSFDLVAQMIDEIKMTEDDLFVDLGSGVGQVVLQVAAATNCKHHYGVEKADIPAKYAETMDKEFRKWMKWYGKKHAEYTVSEK</sequence>
<dbReference type="EMBL" id="CM037618">
    <property type="protein sequence ID" value="KAH7999119.1"/>
    <property type="molecule type" value="Genomic_DNA"/>
</dbReference>
<name>A0ACB8F2K9_9SAUR</name>
<protein>
    <submittedName>
        <fullName evidence="1">Histone-lysine N-methyltransferase, H3 lysine-79 specific</fullName>
    </submittedName>
</protein>
<organism evidence="1 2">
    <name type="scientific">Sphaerodactylus townsendi</name>
    <dbReference type="NCBI Taxonomy" id="933632"/>
    <lineage>
        <taxon>Eukaryota</taxon>
        <taxon>Metazoa</taxon>
        <taxon>Chordata</taxon>
        <taxon>Craniata</taxon>
        <taxon>Vertebrata</taxon>
        <taxon>Euteleostomi</taxon>
        <taxon>Lepidosauria</taxon>
        <taxon>Squamata</taxon>
        <taxon>Bifurcata</taxon>
        <taxon>Gekkota</taxon>
        <taxon>Sphaerodactylidae</taxon>
        <taxon>Sphaerodactylus</taxon>
    </lineage>
</organism>
<gene>
    <name evidence="1" type="primary">DOT1L_1</name>
    <name evidence="1" type="ORF">K3G42_005466</name>
</gene>
<evidence type="ECO:0000313" key="1">
    <source>
        <dbReference type="EMBL" id="KAH7999119.1"/>
    </source>
</evidence>
<proteinExistence type="predicted"/>
<keyword evidence="2" id="KW-1185">Reference proteome</keyword>
<comment type="caution">
    <text evidence="1">The sequence shown here is derived from an EMBL/GenBank/DDBJ whole genome shotgun (WGS) entry which is preliminary data.</text>
</comment>
<dbReference type="Proteomes" id="UP000827872">
    <property type="component" value="Linkage Group LG05"/>
</dbReference>
<reference evidence="1" key="1">
    <citation type="submission" date="2021-08" db="EMBL/GenBank/DDBJ databases">
        <title>The first chromosome-level gecko genome reveals the dynamic sex chromosomes of Neotropical dwarf geckos (Sphaerodactylidae: Sphaerodactylus).</title>
        <authorList>
            <person name="Pinto B.J."/>
            <person name="Keating S.E."/>
            <person name="Gamble T."/>
        </authorList>
    </citation>
    <scope>NUCLEOTIDE SEQUENCE</scope>
    <source>
        <strain evidence="1">TG3544</strain>
    </source>
</reference>